<dbReference type="InterPro" id="IPR013762">
    <property type="entry name" value="Integrase-like_cat_sf"/>
</dbReference>
<dbReference type="GO" id="GO:0015074">
    <property type="term" value="P:DNA integration"/>
    <property type="evidence" value="ECO:0007669"/>
    <property type="project" value="InterPro"/>
</dbReference>
<dbReference type="Proteomes" id="UP000425960">
    <property type="component" value="Chromosome"/>
</dbReference>
<dbReference type="GO" id="GO:0003677">
    <property type="term" value="F:DNA binding"/>
    <property type="evidence" value="ECO:0007669"/>
    <property type="project" value="InterPro"/>
</dbReference>
<organism evidence="4 5">
    <name type="scientific">Desulfosarcina ovata subsp. sediminis</name>
    <dbReference type="NCBI Taxonomy" id="885957"/>
    <lineage>
        <taxon>Bacteria</taxon>
        <taxon>Pseudomonadati</taxon>
        <taxon>Thermodesulfobacteriota</taxon>
        <taxon>Desulfobacteria</taxon>
        <taxon>Desulfobacterales</taxon>
        <taxon>Desulfosarcinaceae</taxon>
        <taxon>Desulfosarcina</taxon>
    </lineage>
</organism>
<evidence type="ECO:0000256" key="1">
    <source>
        <dbReference type="ARBA" id="ARBA00022829"/>
    </source>
</evidence>
<sequence>MLEDEIQAYLAWMADNAYSKGTQENYKRILGQFLSFVRSGRYRWNDVFTYKTMMLFKNVNGLGEIHGISGFTRYLYKKGKIAVPRPMRKPPPPLPTIYEDFMVHHKRYRQATNIAVAHIRRVLVAFDAYCQQGGIELRSLRIEHVDAFHKAFFKDFKEESRGVYRNYLKKFLSYLYHERRIVTVDLASMVVGRREYIHAKPPKFLRPAEVQRLFSSLNPSSASGIRTYAMMHLAYTMGLRPQEISLIRLSDIRFTEKLLRVCVRKGDNPLELPIPEHTIKAVAAYIIGSRPKSDCNYYVTIPTTQTYHSRFKFLSRKT</sequence>
<evidence type="ECO:0000256" key="2">
    <source>
        <dbReference type="ARBA" id="ARBA00023172"/>
    </source>
</evidence>
<evidence type="ECO:0000313" key="4">
    <source>
        <dbReference type="EMBL" id="BBO85043.1"/>
    </source>
</evidence>
<keyword evidence="2" id="KW-0233">DNA recombination</keyword>
<proteinExistence type="predicted"/>
<evidence type="ECO:0000313" key="5">
    <source>
        <dbReference type="Proteomes" id="UP000425960"/>
    </source>
</evidence>
<dbReference type="Pfam" id="PF00589">
    <property type="entry name" value="Phage_integrase"/>
    <property type="match status" value="1"/>
</dbReference>
<dbReference type="SUPFAM" id="SSF56349">
    <property type="entry name" value="DNA breaking-rejoining enzymes"/>
    <property type="match status" value="1"/>
</dbReference>
<dbReference type="InterPro" id="IPR002104">
    <property type="entry name" value="Integrase_catalytic"/>
</dbReference>
<name>A0A5K7ZXQ6_9BACT</name>
<accession>A0A5K7ZXQ6</accession>
<keyword evidence="1" id="KW-0159">Chromosome partition</keyword>
<evidence type="ECO:0000259" key="3">
    <source>
        <dbReference type="PROSITE" id="PS51898"/>
    </source>
</evidence>
<feature type="domain" description="Tyr recombinase" evidence="3">
    <location>
        <begin position="200"/>
        <end position="318"/>
    </location>
</feature>
<dbReference type="PROSITE" id="PS51898">
    <property type="entry name" value="TYR_RECOMBINASE"/>
    <property type="match status" value="1"/>
</dbReference>
<dbReference type="InterPro" id="IPR050090">
    <property type="entry name" value="Tyrosine_recombinase_XerCD"/>
</dbReference>
<reference evidence="4 5" key="1">
    <citation type="submission" date="2019-11" db="EMBL/GenBank/DDBJ databases">
        <title>Comparative genomics of hydrocarbon-degrading Desulfosarcina strains.</title>
        <authorList>
            <person name="Watanabe M."/>
            <person name="Kojima H."/>
            <person name="Fukui M."/>
        </authorList>
    </citation>
    <scope>NUCLEOTIDE SEQUENCE [LARGE SCALE GENOMIC DNA]</scope>
    <source>
        <strain evidence="4 5">28bB2T</strain>
    </source>
</reference>
<dbReference type="KEGG" id="dov:DSCO28_56090"/>
<dbReference type="PANTHER" id="PTHR30349">
    <property type="entry name" value="PHAGE INTEGRASE-RELATED"/>
    <property type="match status" value="1"/>
</dbReference>
<gene>
    <name evidence="4" type="ORF">DSCO28_56090</name>
</gene>
<dbReference type="GO" id="GO:0006310">
    <property type="term" value="P:DNA recombination"/>
    <property type="evidence" value="ECO:0007669"/>
    <property type="project" value="UniProtKB-KW"/>
</dbReference>
<protein>
    <recommendedName>
        <fullName evidence="3">Tyr recombinase domain-containing protein</fullName>
    </recommendedName>
</protein>
<dbReference type="PANTHER" id="PTHR30349:SF81">
    <property type="entry name" value="TYROSINE RECOMBINASE XERC"/>
    <property type="match status" value="1"/>
</dbReference>
<dbReference type="AlphaFoldDB" id="A0A5K7ZXQ6"/>
<dbReference type="EMBL" id="AP021876">
    <property type="protein sequence ID" value="BBO85043.1"/>
    <property type="molecule type" value="Genomic_DNA"/>
</dbReference>
<dbReference type="GO" id="GO:0007059">
    <property type="term" value="P:chromosome segregation"/>
    <property type="evidence" value="ECO:0007669"/>
    <property type="project" value="UniProtKB-KW"/>
</dbReference>
<dbReference type="Gene3D" id="1.10.443.10">
    <property type="entry name" value="Intergrase catalytic core"/>
    <property type="match status" value="1"/>
</dbReference>
<dbReference type="InterPro" id="IPR011010">
    <property type="entry name" value="DNA_brk_join_enz"/>
</dbReference>